<dbReference type="SMART" id="SM00651">
    <property type="entry name" value="Sm"/>
    <property type="match status" value="1"/>
</dbReference>
<reference evidence="6" key="1">
    <citation type="journal article" date="2020" name="mSystems">
        <title>Genome- and Community-Level Interaction Insights into Carbon Utilization and Element Cycling Functions of Hydrothermarchaeota in Hydrothermal Sediment.</title>
        <authorList>
            <person name="Zhou Z."/>
            <person name="Liu Y."/>
            <person name="Xu W."/>
            <person name="Pan J."/>
            <person name="Luo Z.H."/>
            <person name="Li M."/>
        </authorList>
    </citation>
    <scope>NUCLEOTIDE SEQUENCE [LARGE SCALE GENOMIC DNA]</scope>
    <source>
        <strain evidence="5">SpSt-638</strain>
        <strain evidence="6">SpSt-648</strain>
    </source>
</reference>
<evidence type="ECO:0000313" key="5">
    <source>
        <dbReference type="EMBL" id="HGQ59481.1"/>
    </source>
</evidence>
<comment type="caution">
    <text evidence="6">The sequence shown here is derived from an EMBL/GenBank/DDBJ whole genome shotgun (WGS) entry which is preliminary data.</text>
</comment>
<dbReference type="PROSITE" id="PS52002">
    <property type="entry name" value="SM"/>
    <property type="match status" value="1"/>
</dbReference>
<evidence type="ECO:0000256" key="3">
    <source>
        <dbReference type="ARBA" id="ARBA00023274"/>
    </source>
</evidence>
<dbReference type="InterPro" id="IPR047575">
    <property type="entry name" value="Sm"/>
</dbReference>
<evidence type="ECO:0000313" key="6">
    <source>
        <dbReference type="EMBL" id="HGQ73510.1"/>
    </source>
</evidence>
<feature type="domain" description="Sm" evidence="4">
    <location>
        <begin position="9"/>
        <end position="80"/>
    </location>
</feature>
<dbReference type="GO" id="GO:0003723">
    <property type="term" value="F:RNA binding"/>
    <property type="evidence" value="ECO:0007669"/>
    <property type="project" value="InterPro"/>
</dbReference>
<protein>
    <recommendedName>
        <fullName evidence="2">Putative snRNP Sm-like protein</fullName>
    </recommendedName>
</protein>
<accession>A0A7C4NP58</accession>
<evidence type="ECO:0000256" key="2">
    <source>
        <dbReference type="ARBA" id="ARBA00021121"/>
    </source>
</evidence>
<dbReference type="InterPro" id="IPR044641">
    <property type="entry name" value="Lsm7/SmG-like"/>
</dbReference>
<dbReference type="InterPro" id="IPR001163">
    <property type="entry name" value="Sm_dom_euk/arc"/>
</dbReference>
<dbReference type="PANTHER" id="PTHR10553:SF5">
    <property type="entry name" value="U6 SNRNA-ASSOCIATED SM-LIKE PROTEIN LSM7"/>
    <property type="match status" value="1"/>
</dbReference>
<gene>
    <name evidence="5" type="ORF">ENU09_02020</name>
    <name evidence="6" type="ORF">ENU20_00300</name>
</gene>
<dbReference type="EMBL" id="DTBP01000005">
    <property type="protein sequence ID" value="HGQ73510.1"/>
    <property type="molecule type" value="Genomic_DNA"/>
</dbReference>
<dbReference type="AlphaFoldDB" id="A0A7C4NP58"/>
<dbReference type="Gene3D" id="2.30.30.100">
    <property type="match status" value="1"/>
</dbReference>
<dbReference type="SUPFAM" id="SSF50182">
    <property type="entry name" value="Sm-like ribonucleoproteins"/>
    <property type="match status" value="1"/>
</dbReference>
<evidence type="ECO:0000256" key="1">
    <source>
        <dbReference type="ARBA" id="ARBA00006850"/>
    </source>
</evidence>
<dbReference type="CDD" id="cd01731">
    <property type="entry name" value="archaeal_Sm1"/>
    <property type="match status" value="1"/>
</dbReference>
<keyword evidence="3" id="KW-0687">Ribonucleoprotein</keyword>
<dbReference type="GO" id="GO:1990904">
    <property type="term" value="C:ribonucleoprotein complex"/>
    <property type="evidence" value="ECO:0007669"/>
    <property type="project" value="UniProtKB-KW"/>
</dbReference>
<proteinExistence type="inferred from homology"/>
<dbReference type="EMBL" id="DTBE01000056">
    <property type="protein sequence ID" value="HGQ59481.1"/>
    <property type="molecule type" value="Genomic_DNA"/>
</dbReference>
<dbReference type="PANTHER" id="PTHR10553">
    <property type="entry name" value="SMALL NUCLEAR RIBONUCLEOPROTEIN"/>
    <property type="match status" value="1"/>
</dbReference>
<name>A0A7C4NP58_STAMA</name>
<evidence type="ECO:0000259" key="4">
    <source>
        <dbReference type="PROSITE" id="PS52002"/>
    </source>
</evidence>
<dbReference type="InterPro" id="IPR022901">
    <property type="entry name" value="snRNP_Sm-like_arc"/>
</dbReference>
<dbReference type="Pfam" id="PF01423">
    <property type="entry name" value="LSM"/>
    <property type="match status" value="1"/>
</dbReference>
<organism evidence="6">
    <name type="scientific">Staphylothermus marinus</name>
    <dbReference type="NCBI Taxonomy" id="2280"/>
    <lineage>
        <taxon>Archaea</taxon>
        <taxon>Thermoproteota</taxon>
        <taxon>Thermoprotei</taxon>
        <taxon>Desulfurococcales</taxon>
        <taxon>Desulfurococcaceae</taxon>
        <taxon>Staphylothermus</taxon>
    </lineage>
</organism>
<sequence length="80" mass="8997">MEEATVKETAHKLLESYLGNKVLIRVKGDLEIKGRLKSFDQHLNLVLDDAEEIRVNGDVRRIGMVIVRGDSVILVSPVKE</sequence>
<comment type="similarity">
    <text evidence="1">Belongs to the snRNP Sm proteins family.</text>
</comment>
<dbReference type="InterPro" id="IPR010920">
    <property type="entry name" value="LSM_dom_sf"/>
</dbReference>